<gene>
    <name evidence="1" type="ORF">MNOR_LOCUS12913</name>
</gene>
<evidence type="ECO:0000313" key="2">
    <source>
        <dbReference type="Proteomes" id="UP001497623"/>
    </source>
</evidence>
<feature type="non-terminal residue" evidence="1">
    <location>
        <position position="1"/>
    </location>
</feature>
<keyword evidence="2" id="KW-1185">Reference proteome</keyword>
<dbReference type="EMBL" id="CAXKWB010007214">
    <property type="protein sequence ID" value="CAL4086104.1"/>
    <property type="molecule type" value="Genomic_DNA"/>
</dbReference>
<accession>A0AAV2QLS0</accession>
<evidence type="ECO:0000313" key="1">
    <source>
        <dbReference type="EMBL" id="CAL4086104.1"/>
    </source>
</evidence>
<reference evidence="1 2" key="1">
    <citation type="submission" date="2024-05" db="EMBL/GenBank/DDBJ databases">
        <authorList>
            <person name="Wallberg A."/>
        </authorList>
    </citation>
    <scope>NUCLEOTIDE SEQUENCE [LARGE SCALE GENOMIC DNA]</scope>
</reference>
<evidence type="ECO:0008006" key="3">
    <source>
        <dbReference type="Google" id="ProtNLM"/>
    </source>
</evidence>
<protein>
    <recommendedName>
        <fullName evidence="3">Reverse transcriptase</fullName>
    </recommendedName>
</protein>
<sequence>CIKHLLGVRKNTTTSLCLVELSFPTLKALVTQRQRKFFKTMWAERENMIDDPFPHAMRLAKNSNTSTARYLNSLIANDVDDKSQSMNNLYQEINNSQSSKSIFYRDINPNLCIHDIYSTKSTVNELERISWSKLRLSAHSLVIETGRWNRRGRERLPVENRLCQCGQVQTEHHVIEECVLSQDIRRRFNISTILELVSDRQNHSQVCHIVDSILNIYK</sequence>
<proteinExistence type="predicted"/>
<comment type="caution">
    <text evidence="1">The sequence shown here is derived from an EMBL/GenBank/DDBJ whole genome shotgun (WGS) entry which is preliminary data.</text>
</comment>
<dbReference type="Proteomes" id="UP001497623">
    <property type="component" value="Unassembled WGS sequence"/>
</dbReference>
<organism evidence="1 2">
    <name type="scientific">Meganyctiphanes norvegica</name>
    <name type="common">Northern krill</name>
    <name type="synonym">Thysanopoda norvegica</name>
    <dbReference type="NCBI Taxonomy" id="48144"/>
    <lineage>
        <taxon>Eukaryota</taxon>
        <taxon>Metazoa</taxon>
        <taxon>Ecdysozoa</taxon>
        <taxon>Arthropoda</taxon>
        <taxon>Crustacea</taxon>
        <taxon>Multicrustacea</taxon>
        <taxon>Malacostraca</taxon>
        <taxon>Eumalacostraca</taxon>
        <taxon>Eucarida</taxon>
        <taxon>Euphausiacea</taxon>
        <taxon>Euphausiidae</taxon>
        <taxon>Meganyctiphanes</taxon>
    </lineage>
</organism>
<dbReference type="AlphaFoldDB" id="A0AAV2QLS0"/>
<name>A0AAV2QLS0_MEGNR</name>